<dbReference type="Pfam" id="PF03734">
    <property type="entry name" value="YkuD"/>
    <property type="match status" value="1"/>
</dbReference>
<evidence type="ECO:0000259" key="8">
    <source>
        <dbReference type="PROSITE" id="PS52029"/>
    </source>
</evidence>
<comment type="pathway">
    <text evidence="1 6">Cell wall biogenesis; peptidoglycan biosynthesis.</text>
</comment>
<keyword evidence="7" id="KW-1133">Transmembrane helix</keyword>
<dbReference type="RefSeq" id="WP_186837529.1">
    <property type="nucleotide sequence ID" value="NZ_JACOPD010000016.1"/>
</dbReference>
<evidence type="ECO:0000256" key="5">
    <source>
        <dbReference type="ARBA" id="ARBA00023316"/>
    </source>
</evidence>
<keyword evidence="7" id="KW-0472">Membrane</keyword>
<dbReference type="InterPro" id="IPR032179">
    <property type="entry name" value="Cry22Aa_Ig-like"/>
</dbReference>
<evidence type="ECO:0000256" key="4">
    <source>
        <dbReference type="ARBA" id="ARBA00022984"/>
    </source>
</evidence>
<dbReference type="PANTHER" id="PTHR30582:SF2">
    <property type="entry name" value="L,D-TRANSPEPTIDASE YCIB-RELATED"/>
    <property type="match status" value="1"/>
</dbReference>
<evidence type="ECO:0000256" key="3">
    <source>
        <dbReference type="ARBA" id="ARBA00022960"/>
    </source>
</evidence>
<accession>A0ABR7G3F7</accession>
<evidence type="ECO:0000313" key="9">
    <source>
        <dbReference type="EMBL" id="MBC5681971.1"/>
    </source>
</evidence>
<dbReference type="Proteomes" id="UP000628463">
    <property type="component" value="Unassembled WGS sequence"/>
</dbReference>
<keyword evidence="10" id="KW-1185">Reference proteome</keyword>
<feature type="domain" description="L,D-TPase catalytic" evidence="8">
    <location>
        <begin position="102"/>
        <end position="230"/>
    </location>
</feature>
<evidence type="ECO:0000256" key="1">
    <source>
        <dbReference type="ARBA" id="ARBA00004752"/>
    </source>
</evidence>
<dbReference type="InterPro" id="IPR038063">
    <property type="entry name" value="Transpep_catalytic_dom"/>
</dbReference>
<evidence type="ECO:0000313" key="10">
    <source>
        <dbReference type="Proteomes" id="UP000628463"/>
    </source>
</evidence>
<comment type="caution">
    <text evidence="9">The sequence shown here is derived from an EMBL/GenBank/DDBJ whole genome shotgun (WGS) entry which is preliminary data.</text>
</comment>
<dbReference type="PANTHER" id="PTHR30582">
    <property type="entry name" value="L,D-TRANSPEPTIDASE"/>
    <property type="match status" value="1"/>
</dbReference>
<sequence length="346" mass="37957">MNKGNINYKYLRRRKSWFRRNIPLVIMWAVIAVVVIVLGIIGSMKLFGYGIFKNRNNDDKKVQTVTETEETTAAREVVWIDDKEPASKVVSYTPPADAAFPYFIKVNRAANCVTVYGIDGKGEYTVAVKAFAASCGREGNETITGENFTTSDKYEWGLMVDSTYGHYVVRISGPYLFHSVPYFSATGSALETEEYNKLGSVASLGCIRMAVRDVKWIYDNCPAGTKVTIYDDAANPGPLGKPESIKIPVNSPNAGWDPTDTDPANPWIKNSAAITGAADITVKVGEKANLKANVHATDTCGNDITSKIITIGHYTFDQVGEYDIKYKVTDAIGSVAEKTVKLKVVE</sequence>
<keyword evidence="4 6" id="KW-0573">Peptidoglycan synthesis</keyword>
<feature type="active site" description="Proton donor/acceptor" evidence="6">
    <location>
        <position position="178"/>
    </location>
</feature>
<dbReference type="SUPFAM" id="SSF141523">
    <property type="entry name" value="L,D-transpeptidase catalytic domain-like"/>
    <property type="match status" value="1"/>
</dbReference>
<feature type="active site" description="Nucleophile" evidence="6">
    <location>
        <position position="206"/>
    </location>
</feature>
<keyword evidence="5 6" id="KW-0961">Cell wall biogenesis/degradation</keyword>
<dbReference type="PROSITE" id="PS52029">
    <property type="entry name" value="LD_TPASE"/>
    <property type="match status" value="1"/>
</dbReference>
<dbReference type="Gene3D" id="2.60.40.10">
    <property type="entry name" value="Immunoglobulins"/>
    <property type="match status" value="1"/>
</dbReference>
<dbReference type="EMBL" id="JACOPD010000016">
    <property type="protein sequence ID" value="MBC5681971.1"/>
    <property type="molecule type" value="Genomic_DNA"/>
</dbReference>
<dbReference type="Pfam" id="PF16403">
    <property type="entry name" value="Bact_surface_Ig-like"/>
    <property type="match status" value="1"/>
</dbReference>
<proteinExistence type="predicted"/>
<evidence type="ECO:0000256" key="6">
    <source>
        <dbReference type="PROSITE-ProRule" id="PRU01373"/>
    </source>
</evidence>
<reference evidence="9 10" key="1">
    <citation type="submission" date="2020-08" db="EMBL/GenBank/DDBJ databases">
        <title>Genome public.</title>
        <authorList>
            <person name="Liu C."/>
            <person name="Sun Q."/>
        </authorList>
    </citation>
    <scope>NUCLEOTIDE SEQUENCE [LARGE SCALE GENOMIC DNA]</scope>
    <source>
        <strain evidence="9 10">NSJ-43</strain>
    </source>
</reference>
<dbReference type="InterPro" id="IPR005490">
    <property type="entry name" value="LD_TPept_cat_dom"/>
</dbReference>
<keyword evidence="7" id="KW-0812">Transmembrane</keyword>
<dbReference type="CDD" id="cd16913">
    <property type="entry name" value="YkuD_like"/>
    <property type="match status" value="1"/>
</dbReference>
<evidence type="ECO:0000256" key="7">
    <source>
        <dbReference type="SAM" id="Phobius"/>
    </source>
</evidence>
<dbReference type="InterPro" id="IPR013783">
    <property type="entry name" value="Ig-like_fold"/>
</dbReference>
<organism evidence="9 10">
    <name type="scientific">Lachnospira hominis</name>
    <name type="common">ex Liu et al. 2021</name>
    <dbReference type="NCBI Taxonomy" id="2763051"/>
    <lineage>
        <taxon>Bacteria</taxon>
        <taxon>Bacillati</taxon>
        <taxon>Bacillota</taxon>
        <taxon>Clostridia</taxon>
        <taxon>Lachnospirales</taxon>
        <taxon>Lachnospiraceae</taxon>
        <taxon>Lachnospira</taxon>
    </lineage>
</organism>
<keyword evidence="3 6" id="KW-0133">Cell shape</keyword>
<evidence type="ECO:0000256" key="2">
    <source>
        <dbReference type="ARBA" id="ARBA00022679"/>
    </source>
</evidence>
<keyword evidence="2" id="KW-0808">Transferase</keyword>
<gene>
    <name evidence="9" type="ORF">H8S01_13670</name>
</gene>
<feature type="transmembrane region" description="Helical" evidence="7">
    <location>
        <begin position="21"/>
        <end position="47"/>
    </location>
</feature>
<name>A0ABR7G3F7_9FIRM</name>
<protein>
    <submittedName>
        <fullName evidence="9">L,D-transpeptidase family protein</fullName>
    </submittedName>
</protein>
<dbReference type="InterPro" id="IPR050979">
    <property type="entry name" value="LD-transpeptidase"/>
</dbReference>
<dbReference type="Gene3D" id="2.40.440.10">
    <property type="entry name" value="L,D-transpeptidase catalytic domain-like"/>
    <property type="match status" value="1"/>
</dbReference>